<dbReference type="GO" id="GO:0016709">
    <property type="term" value="F:oxidoreductase activity, acting on paired donors, with incorporation or reduction of molecular oxygen, NAD(P)H as one donor, and incorporation of one atom of oxygen"/>
    <property type="evidence" value="ECO:0007669"/>
    <property type="project" value="UniProtKB-ARBA"/>
</dbReference>
<sequence length="628" mass="70006">MVTKCQVIIVGAGPAGLCLGLALAKFNIQSIILEKETEITADPRGVYLTGDAVRILYDLGVGDELEYVGHPAENVQMHRSTYGAPSYLTLRPGTTNALEQAVPEGLQQMQPRLETALRKRIHATSCCRLWTGCTVTARVSEEPPRIQFRDASDEVQEVEGQWLVGADGKAGVVRKQFLEPTSGIKQQAGLHFYDGTSIASNLYISLPTPQSHPKFELWALGYTSEQVYDLFWPKGWHFCCPPGMPTAGGRFGPHSERLWRHEFRLDKEVSEQESEAALWEHILPMVTLQGDRHRQVQFRAPVQYPRDCIQVLRCRPYRFTHRVVNRWFDKRTILIGDAAHVFPPFAGQGIASGLRDAHQLAWRLAVVLERFPPDQPMPSWAQALLEAWARERRSSVDTTAYLSISLGRMSSAPPNILERLGFRIKHCMDRSPELANGIDPLVKVERQGFTKVRDGCFVKKYRGGVRMAQIHVTDGLTGKTLLSDRLLAGSSAMTLLVICDAKESGQSVSQAKRAVKNAHLPAGVLDEDAIIVYDPHAQDDVQHHAAEASKEKSPETVALYRPRLFDATSPEYRRCGGYDAEAYIRRVGKKSRFVIVRSDFFVFACLKNEHDLATCLGILASKVGGGQV</sequence>
<dbReference type="InterPro" id="IPR036188">
    <property type="entry name" value="FAD/NAD-bd_sf"/>
</dbReference>
<keyword evidence="3" id="KW-0560">Oxidoreductase</keyword>
<evidence type="ECO:0000256" key="2">
    <source>
        <dbReference type="ARBA" id="ARBA00022827"/>
    </source>
</evidence>
<dbReference type="InterPro" id="IPR002938">
    <property type="entry name" value="FAD-bd"/>
</dbReference>
<accession>A0A2U9ACN9</accession>
<dbReference type="GO" id="GO:0071949">
    <property type="term" value="F:FAD binding"/>
    <property type="evidence" value="ECO:0007669"/>
    <property type="project" value="InterPro"/>
</dbReference>
<evidence type="ECO:0000259" key="4">
    <source>
        <dbReference type="Pfam" id="PF01494"/>
    </source>
</evidence>
<dbReference type="PRINTS" id="PR00420">
    <property type="entry name" value="RNGMNOXGNASE"/>
</dbReference>
<proteinExistence type="predicted"/>
<keyword evidence="5" id="KW-0503">Monooxygenase</keyword>
<dbReference type="InterPro" id="IPR050641">
    <property type="entry name" value="RIFMO-like"/>
</dbReference>
<reference evidence="5" key="1">
    <citation type="journal article" date="2018" name="FEMS Microbiol. Lett.">
        <title>The reducing clade IIb polyketide synthase PKS14 acts as a virulence determinant of the entomopathogenic fungus Beauveria bassiana.</title>
        <authorList>
            <person name="Srisuksam C."/>
            <person name="Punya J."/>
            <person name="Wattanachaisaereekul S."/>
            <person name="Toopaang W."/>
            <person name="Cheevadhanarak S."/>
            <person name="Tanticharoen M."/>
            <person name="Amnuaykanjanasin A."/>
        </authorList>
    </citation>
    <scope>NUCLEOTIDE SEQUENCE</scope>
    <source>
        <strain evidence="5">BCC2660</strain>
    </source>
</reference>
<protein>
    <submittedName>
        <fullName evidence="5">Monooxygenase-like protein</fullName>
    </submittedName>
</protein>
<name>A0A2U9ACN9_BEABA</name>
<dbReference type="Pfam" id="PF01494">
    <property type="entry name" value="FAD_binding_3"/>
    <property type="match status" value="2"/>
</dbReference>
<dbReference type="PANTHER" id="PTHR43004">
    <property type="entry name" value="TRK SYSTEM POTASSIUM UPTAKE PROTEIN"/>
    <property type="match status" value="1"/>
</dbReference>
<dbReference type="Gene3D" id="3.50.50.60">
    <property type="entry name" value="FAD/NAD(P)-binding domain"/>
    <property type="match status" value="2"/>
</dbReference>
<keyword evidence="2" id="KW-0274">FAD</keyword>
<evidence type="ECO:0000256" key="1">
    <source>
        <dbReference type="ARBA" id="ARBA00022630"/>
    </source>
</evidence>
<organism evidence="5">
    <name type="scientific">Beauveria bassiana</name>
    <name type="common">White muscardine disease fungus</name>
    <name type="synonym">Tritirachium shiotae</name>
    <dbReference type="NCBI Taxonomy" id="176275"/>
    <lineage>
        <taxon>Eukaryota</taxon>
        <taxon>Fungi</taxon>
        <taxon>Dikarya</taxon>
        <taxon>Ascomycota</taxon>
        <taxon>Pezizomycotina</taxon>
        <taxon>Sordariomycetes</taxon>
        <taxon>Hypocreomycetidae</taxon>
        <taxon>Hypocreales</taxon>
        <taxon>Cordycipitaceae</taxon>
        <taxon>Beauveria</taxon>
    </lineage>
</organism>
<feature type="domain" description="FAD-binding" evidence="4">
    <location>
        <begin position="311"/>
        <end position="369"/>
    </location>
</feature>
<dbReference type="PANTHER" id="PTHR43004:SF17">
    <property type="entry name" value="PUTATIVE-RELATED"/>
    <property type="match status" value="1"/>
</dbReference>
<evidence type="ECO:0000313" key="5">
    <source>
        <dbReference type="EMBL" id="AWO72243.1"/>
    </source>
</evidence>
<evidence type="ECO:0000256" key="3">
    <source>
        <dbReference type="ARBA" id="ARBA00023002"/>
    </source>
</evidence>
<keyword evidence="1" id="KW-0285">Flavoprotein</keyword>
<dbReference type="AlphaFoldDB" id="A0A2U9ACN9"/>
<dbReference type="SUPFAM" id="SSF51905">
    <property type="entry name" value="FAD/NAD(P)-binding domain"/>
    <property type="match status" value="1"/>
</dbReference>
<feature type="domain" description="FAD-binding" evidence="4">
    <location>
        <begin position="4"/>
        <end position="183"/>
    </location>
</feature>
<dbReference type="EMBL" id="MG676348">
    <property type="protein sequence ID" value="AWO72243.1"/>
    <property type="molecule type" value="Genomic_DNA"/>
</dbReference>